<dbReference type="Proteomes" id="UP000580891">
    <property type="component" value="Unassembled WGS sequence"/>
</dbReference>
<organism evidence="1 2">
    <name type="scientific">[Anoxybacillus] calidus</name>
    <dbReference type="NCBI Taxonomy" id="575178"/>
    <lineage>
        <taxon>Bacteria</taxon>
        <taxon>Bacillati</taxon>
        <taxon>Bacillota</taxon>
        <taxon>Bacilli</taxon>
        <taxon>Bacillales</taxon>
        <taxon>Anoxybacillaceae</taxon>
        <taxon>Paranoxybacillus</taxon>
    </lineage>
</organism>
<dbReference type="EMBL" id="JACDUU010000001">
    <property type="protein sequence ID" value="MBA2870308.1"/>
    <property type="molecule type" value="Genomic_DNA"/>
</dbReference>
<accession>A0A7W0BU10</accession>
<name>A0A7W0BU10_9BACL</name>
<keyword evidence="2" id="KW-1185">Reference proteome</keyword>
<protein>
    <recommendedName>
        <fullName evidence="3">SIMPL domain-containing protein</fullName>
    </recommendedName>
</protein>
<dbReference type="Pfam" id="PF04402">
    <property type="entry name" value="SIMPL"/>
    <property type="match status" value="1"/>
</dbReference>
<dbReference type="PANTHER" id="PTHR34387:SF1">
    <property type="entry name" value="PERIPLASMIC IMMUNOGENIC PROTEIN"/>
    <property type="match status" value="1"/>
</dbReference>
<evidence type="ECO:0000313" key="1">
    <source>
        <dbReference type="EMBL" id="MBA2870308.1"/>
    </source>
</evidence>
<dbReference type="PANTHER" id="PTHR34387">
    <property type="entry name" value="SLR1258 PROTEIN"/>
    <property type="match status" value="1"/>
</dbReference>
<dbReference type="Gene3D" id="3.30.70.2970">
    <property type="entry name" value="Protein of unknown function (DUF541), domain 2"/>
    <property type="match status" value="1"/>
</dbReference>
<sequence>MYDWDSQHVSAYHHVSKQRTMTVTGQGTITVKPDTVTITLGIRTENKIVSQALSENAARANNMIQALKLIGIKDEEIDTASFSIYPKYEYKDGTSSLVGYEVEHIFDITVKDVSKAGNIYETAVANGANIARNIQFQLSNPDLYYEYALADAIRNAVEKAVILGRTLGIPVQTIPLKIKEEIAALPQPIFAGKTMVLAEQSAPPIQTQDIVIKATVQAIFEY</sequence>
<evidence type="ECO:0008006" key="3">
    <source>
        <dbReference type="Google" id="ProtNLM"/>
    </source>
</evidence>
<evidence type="ECO:0000313" key="2">
    <source>
        <dbReference type="Proteomes" id="UP000580891"/>
    </source>
</evidence>
<dbReference type="RefSeq" id="WP_181535978.1">
    <property type="nucleotide sequence ID" value="NZ_JACDUU010000001.1"/>
</dbReference>
<comment type="caution">
    <text evidence="1">The sequence shown here is derived from an EMBL/GenBank/DDBJ whole genome shotgun (WGS) entry which is preliminary data.</text>
</comment>
<reference evidence="1 2" key="1">
    <citation type="submission" date="2020-07" db="EMBL/GenBank/DDBJ databases">
        <title>Genomic Encyclopedia of Type Strains, Phase IV (KMG-IV): sequencing the most valuable type-strain genomes for metagenomic binning, comparative biology and taxonomic classification.</title>
        <authorList>
            <person name="Goeker M."/>
        </authorList>
    </citation>
    <scope>NUCLEOTIDE SEQUENCE [LARGE SCALE GENOMIC DNA]</scope>
    <source>
        <strain evidence="1 2">DSM 25220</strain>
    </source>
</reference>
<dbReference type="InterPro" id="IPR052022">
    <property type="entry name" value="26kDa_periplasmic_antigen"/>
</dbReference>
<dbReference type="Gene3D" id="3.30.110.170">
    <property type="entry name" value="Protein of unknown function (DUF541), domain 1"/>
    <property type="match status" value="1"/>
</dbReference>
<dbReference type="InterPro" id="IPR007497">
    <property type="entry name" value="SIMPL/DUF541"/>
</dbReference>
<proteinExistence type="predicted"/>
<dbReference type="GO" id="GO:0006974">
    <property type="term" value="P:DNA damage response"/>
    <property type="evidence" value="ECO:0007669"/>
    <property type="project" value="TreeGrafter"/>
</dbReference>
<gene>
    <name evidence="1" type="ORF">HNQ85_000566</name>
</gene>
<dbReference type="AlphaFoldDB" id="A0A7W0BU10"/>